<accession>A0A835RCY6</accession>
<evidence type="ECO:0000313" key="1">
    <source>
        <dbReference type="EMBL" id="KAG0486644.1"/>
    </source>
</evidence>
<gene>
    <name evidence="1" type="ORF">HPP92_008739</name>
</gene>
<proteinExistence type="predicted"/>
<name>A0A835RCY6_VANPL</name>
<sequence length="116" mass="13136">MGVYRLEGHAAVDPLVQLDHSKLLPACDGCMLLVWLGSMVQRLLFVEFRITCMGSNNCPSFVLNRYHYSNSSSSNRKRTIKSLTCSNLMSKPFIFIYPLIRTNNVVKHKEKAVVSV</sequence>
<dbReference type="AlphaFoldDB" id="A0A835RCY6"/>
<comment type="caution">
    <text evidence="1">The sequence shown here is derived from an EMBL/GenBank/DDBJ whole genome shotgun (WGS) entry which is preliminary data.</text>
</comment>
<organism evidence="1 2">
    <name type="scientific">Vanilla planifolia</name>
    <name type="common">Vanilla</name>
    <dbReference type="NCBI Taxonomy" id="51239"/>
    <lineage>
        <taxon>Eukaryota</taxon>
        <taxon>Viridiplantae</taxon>
        <taxon>Streptophyta</taxon>
        <taxon>Embryophyta</taxon>
        <taxon>Tracheophyta</taxon>
        <taxon>Spermatophyta</taxon>
        <taxon>Magnoliopsida</taxon>
        <taxon>Liliopsida</taxon>
        <taxon>Asparagales</taxon>
        <taxon>Orchidaceae</taxon>
        <taxon>Vanilloideae</taxon>
        <taxon>Vanilleae</taxon>
        <taxon>Vanilla</taxon>
    </lineage>
</organism>
<evidence type="ECO:0000313" key="2">
    <source>
        <dbReference type="Proteomes" id="UP000639772"/>
    </source>
</evidence>
<dbReference type="EMBL" id="JADCNM010000004">
    <property type="protein sequence ID" value="KAG0486644.1"/>
    <property type="molecule type" value="Genomic_DNA"/>
</dbReference>
<reference evidence="1 2" key="1">
    <citation type="journal article" date="2020" name="Nat. Food">
        <title>A phased Vanilla planifolia genome enables genetic improvement of flavour and production.</title>
        <authorList>
            <person name="Hasing T."/>
            <person name="Tang H."/>
            <person name="Brym M."/>
            <person name="Khazi F."/>
            <person name="Huang T."/>
            <person name="Chambers A.H."/>
        </authorList>
    </citation>
    <scope>NUCLEOTIDE SEQUENCE [LARGE SCALE GENOMIC DNA]</scope>
    <source>
        <tissue evidence="1">Leaf</tissue>
    </source>
</reference>
<protein>
    <submittedName>
        <fullName evidence="1">Uncharacterized protein</fullName>
    </submittedName>
</protein>
<dbReference type="Proteomes" id="UP000639772">
    <property type="component" value="Unassembled WGS sequence"/>
</dbReference>